<dbReference type="SUPFAM" id="SSF53335">
    <property type="entry name" value="S-adenosyl-L-methionine-dependent methyltransferases"/>
    <property type="match status" value="1"/>
</dbReference>
<feature type="domain" description="Methyltransferase type 12" evidence="1">
    <location>
        <begin position="63"/>
        <end position="154"/>
    </location>
</feature>
<comment type="caution">
    <text evidence="2">The sequence shown here is derived from an EMBL/GenBank/DDBJ whole genome shotgun (WGS) entry which is preliminary data.</text>
</comment>
<dbReference type="RefSeq" id="WP_345044008.1">
    <property type="nucleotide sequence ID" value="NZ_BAAAYL010000001.1"/>
</dbReference>
<name>A0ABP6SLA5_9ACTN</name>
<dbReference type="Gene3D" id="3.40.50.150">
    <property type="entry name" value="Vaccinia Virus protein VP39"/>
    <property type="match status" value="1"/>
</dbReference>
<dbReference type="PANTHER" id="PTHR43861">
    <property type="entry name" value="TRANS-ACONITATE 2-METHYLTRANSFERASE-RELATED"/>
    <property type="match status" value="1"/>
</dbReference>
<protein>
    <recommendedName>
        <fullName evidence="1">Methyltransferase type 12 domain-containing protein</fullName>
    </recommendedName>
</protein>
<dbReference type="InterPro" id="IPR013217">
    <property type="entry name" value="Methyltransf_12"/>
</dbReference>
<proteinExistence type="predicted"/>
<dbReference type="InterPro" id="IPR029063">
    <property type="entry name" value="SAM-dependent_MTases_sf"/>
</dbReference>
<keyword evidence="3" id="KW-1185">Reference proteome</keyword>
<gene>
    <name evidence="2" type="ORF">GCM10020367_62990</name>
</gene>
<organism evidence="2 3">
    <name type="scientific">Streptomyces sannanensis</name>
    <dbReference type="NCBI Taxonomy" id="285536"/>
    <lineage>
        <taxon>Bacteria</taxon>
        <taxon>Bacillati</taxon>
        <taxon>Actinomycetota</taxon>
        <taxon>Actinomycetes</taxon>
        <taxon>Kitasatosporales</taxon>
        <taxon>Streptomycetaceae</taxon>
        <taxon>Streptomyces</taxon>
    </lineage>
</organism>
<accession>A0ABP6SLA5</accession>
<dbReference type="EMBL" id="BAAAYL010000001">
    <property type="protein sequence ID" value="GAA3379443.1"/>
    <property type="molecule type" value="Genomic_DNA"/>
</dbReference>
<dbReference type="PANTHER" id="PTHR43861:SF1">
    <property type="entry name" value="TRANS-ACONITATE 2-METHYLTRANSFERASE"/>
    <property type="match status" value="1"/>
</dbReference>
<evidence type="ECO:0000313" key="2">
    <source>
        <dbReference type="EMBL" id="GAA3379443.1"/>
    </source>
</evidence>
<evidence type="ECO:0000313" key="3">
    <source>
        <dbReference type="Proteomes" id="UP001499990"/>
    </source>
</evidence>
<reference evidence="3" key="1">
    <citation type="journal article" date="2019" name="Int. J. Syst. Evol. Microbiol.">
        <title>The Global Catalogue of Microorganisms (GCM) 10K type strain sequencing project: providing services to taxonomists for standard genome sequencing and annotation.</title>
        <authorList>
            <consortium name="The Broad Institute Genomics Platform"/>
            <consortium name="The Broad Institute Genome Sequencing Center for Infectious Disease"/>
            <person name="Wu L."/>
            <person name="Ma J."/>
        </authorList>
    </citation>
    <scope>NUCLEOTIDE SEQUENCE [LARGE SCALE GENOMIC DNA]</scope>
    <source>
        <strain evidence="3">JCM 9651</strain>
    </source>
</reference>
<dbReference type="Proteomes" id="UP001499990">
    <property type="component" value="Unassembled WGS sequence"/>
</dbReference>
<sequence length="255" mass="28025">MTDLDQGAEIYTMVSPWRGAEGARSMDLRYLDRDPRSARRPYFEPVLQFAAGHEKSEGALRLLDVGCANGAFIHYVLTRKPNWHTSGIDVVPELIDAAAASFPSAEFAVGNICEPDSLPAGQFDVVTVLTLASHFDTLDAWLTHVIGLVAQGGMALIYGPLNPSPVDLVCRMRYAHKGAEWLPGWNVLSQQTYDSFLRGKANSWTYHYLPVADLGYPLDDPADELSSRVVPARDGQRLGNSSGLTYQMSCIEIHV</sequence>
<evidence type="ECO:0000259" key="1">
    <source>
        <dbReference type="Pfam" id="PF08242"/>
    </source>
</evidence>
<dbReference type="CDD" id="cd02440">
    <property type="entry name" value="AdoMet_MTases"/>
    <property type="match status" value="1"/>
</dbReference>
<dbReference type="Pfam" id="PF08242">
    <property type="entry name" value="Methyltransf_12"/>
    <property type="match status" value="1"/>
</dbReference>